<evidence type="ECO:0000313" key="2">
    <source>
        <dbReference type="Proteomes" id="UP000644699"/>
    </source>
</evidence>
<dbReference type="EMBL" id="BMIQ01000002">
    <property type="protein sequence ID" value="GGD95658.1"/>
    <property type="molecule type" value="Genomic_DNA"/>
</dbReference>
<proteinExistence type="predicted"/>
<organism evidence="1 2">
    <name type="scientific">Aureimonas endophytica</name>
    <dbReference type="NCBI Taxonomy" id="2027858"/>
    <lineage>
        <taxon>Bacteria</taxon>
        <taxon>Pseudomonadati</taxon>
        <taxon>Pseudomonadota</taxon>
        <taxon>Alphaproteobacteria</taxon>
        <taxon>Hyphomicrobiales</taxon>
        <taxon>Aurantimonadaceae</taxon>
        <taxon>Aureimonas</taxon>
    </lineage>
</organism>
<name>A0A917E323_9HYPH</name>
<accession>A0A917E323</accession>
<comment type="caution">
    <text evidence="1">The sequence shown here is derived from an EMBL/GenBank/DDBJ whole genome shotgun (WGS) entry which is preliminary data.</text>
</comment>
<keyword evidence="2" id="KW-1185">Reference proteome</keyword>
<dbReference type="Proteomes" id="UP000644699">
    <property type="component" value="Unassembled WGS sequence"/>
</dbReference>
<reference evidence="1" key="2">
    <citation type="submission" date="2020-09" db="EMBL/GenBank/DDBJ databases">
        <authorList>
            <person name="Sun Q."/>
            <person name="Zhou Y."/>
        </authorList>
    </citation>
    <scope>NUCLEOTIDE SEQUENCE</scope>
    <source>
        <strain evidence="1">CGMCC 1.15367</strain>
    </source>
</reference>
<protein>
    <submittedName>
        <fullName evidence="1">Uncharacterized protein</fullName>
    </submittedName>
</protein>
<sequence>MISPRGRPEPPGKDRTMDRTLAWTVEEVARNSRPSPIQVQFGGWLINASGGPVRRINATTPTEHRSVAPDILIGAAETIYDALGRAAIFKVLSVADEIDAALAARNYRIEAESLVLFAPALPPS</sequence>
<dbReference type="AlphaFoldDB" id="A0A917E323"/>
<gene>
    <name evidence="1" type="ORF">GCM10011390_13010</name>
</gene>
<evidence type="ECO:0000313" key="1">
    <source>
        <dbReference type="EMBL" id="GGD95658.1"/>
    </source>
</evidence>
<reference evidence="1" key="1">
    <citation type="journal article" date="2014" name="Int. J. Syst. Evol. Microbiol.">
        <title>Complete genome sequence of Corynebacterium casei LMG S-19264T (=DSM 44701T), isolated from a smear-ripened cheese.</title>
        <authorList>
            <consortium name="US DOE Joint Genome Institute (JGI-PGF)"/>
            <person name="Walter F."/>
            <person name="Albersmeier A."/>
            <person name="Kalinowski J."/>
            <person name="Ruckert C."/>
        </authorList>
    </citation>
    <scope>NUCLEOTIDE SEQUENCE</scope>
    <source>
        <strain evidence="1">CGMCC 1.15367</strain>
    </source>
</reference>